<accession>A0A5P8W2S0</accession>
<dbReference type="AlphaFoldDB" id="A0A5P8W2S0"/>
<evidence type="ECO:0000313" key="3">
    <source>
        <dbReference type="Proteomes" id="UP000326678"/>
    </source>
</evidence>
<dbReference type="Proteomes" id="UP000326678">
    <property type="component" value="Chromosome Gxm1"/>
</dbReference>
<reference evidence="2 3" key="1">
    <citation type="submission" date="2019-10" db="EMBL/GenBank/DDBJ databases">
        <title>Genomic and transcriptomic insights into the perfect genentic adaptation of a filamentous nitrogen-fixing cyanobacterium to rice fields.</title>
        <authorList>
            <person name="Chen Z."/>
        </authorList>
    </citation>
    <scope>NUCLEOTIDE SEQUENCE [LARGE SCALE GENOMIC DNA]</scope>
    <source>
        <strain evidence="2">CCNUC1</strain>
    </source>
</reference>
<feature type="signal peptide" evidence="1">
    <location>
        <begin position="1"/>
        <end position="32"/>
    </location>
</feature>
<proteinExistence type="predicted"/>
<keyword evidence="1" id="KW-0732">Signal</keyword>
<dbReference type="RefSeq" id="WP_225892199.1">
    <property type="nucleotide sequence ID" value="NZ_CP045226.1"/>
</dbReference>
<name>A0A5P8W2S0_9NOSO</name>
<dbReference type="EMBL" id="CP045226">
    <property type="protein sequence ID" value="QFS46940.1"/>
    <property type="molecule type" value="Genomic_DNA"/>
</dbReference>
<sequence length="139" mass="14695">MKSANSFLKRLFVVFAVVIGIVVQFSPAPAQAGITDNIAKVYDSAKVGGKQYLCRKADVTSGTFSVRSFEGELCSNSRTIAGLSQYVCLNPEVASFKGSQCDVKGNKKLGGADPLTVVKEEAKSATGSLLSLIKLFVPL</sequence>
<gene>
    <name evidence="2" type="ORF">GXM_04421</name>
</gene>
<dbReference type="KEGG" id="nsh:GXM_04421"/>
<keyword evidence="3" id="KW-1185">Reference proteome</keyword>
<evidence type="ECO:0000256" key="1">
    <source>
        <dbReference type="SAM" id="SignalP"/>
    </source>
</evidence>
<evidence type="ECO:0000313" key="2">
    <source>
        <dbReference type="EMBL" id="QFS46940.1"/>
    </source>
</evidence>
<feature type="chain" id="PRO_5025071809" evidence="1">
    <location>
        <begin position="33"/>
        <end position="139"/>
    </location>
</feature>
<organism evidence="2 3">
    <name type="scientific">Nostoc sphaeroides CCNUC1</name>
    <dbReference type="NCBI Taxonomy" id="2653204"/>
    <lineage>
        <taxon>Bacteria</taxon>
        <taxon>Bacillati</taxon>
        <taxon>Cyanobacteriota</taxon>
        <taxon>Cyanophyceae</taxon>
        <taxon>Nostocales</taxon>
        <taxon>Nostocaceae</taxon>
        <taxon>Nostoc</taxon>
    </lineage>
</organism>
<protein>
    <submittedName>
        <fullName evidence="2">Uncharacterized protein</fullName>
    </submittedName>
</protein>